<dbReference type="KEGG" id="bdw:94337336"/>
<feature type="chain" id="PRO_5041930015" evidence="1">
    <location>
        <begin position="22"/>
        <end position="180"/>
    </location>
</feature>
<dbReference type="SMART" id="SM00213">
    <property type="entry name" value="UBQ"/>
    <property type="match status" value="1"/>
</dbReference>
<name>A0AAD9PIF7_9APIC</name>
<dbReference type="PRINTS" id="PR00348">
    <property type="entry name" value="UBIQUITIN"/>
</dbReference>
<feature type="domain" description="Ubiquitin-like" evidence="2">
    <location>
        <begin position="100"/>
        <end position="166"/>
    </location>
</feature>
<evidence type="ECO:0000313" key="3">
    <source>
        <dbReference type="EMBL" id="KAK2195363.1"/>
    </source>
</evidence>
<protein>
    <submittedName>
        <fullName evidence="3">Bifunctional Ubiquitin-like domain/Ubiquitin domain/Ubiquitin-like domain superfamily</fullName>
    </submittedName>
</protein>
<dbReference type="Proteomes" id="UP001214638">
    <property type="component" value="Unassembled WGS sequence"/>
</dbReference>
<dbReference type="PANTHER" id="PTHR10621">
    <property type="entry name" value="UV EXCISION REPAIR PROTEIN RAD23"/>
    <property type="match status" value="1"/>
</dbReference>
<comment type="caution">
    <text evidence="3">The sequence shown here is derived from an EMBL/GenBank/DDBJ whole genome shotgun (WGS) entry which is preliminary data.</text>
</comment>
<dbReference type="SUPFAM" id="SSF54236">
    <property type="entry name" value="Ubiquitin-like"/>
    <property type="match status" value="1"/>
</dbReference>
<dbReference type="InterPro" id="IPR019956">
    <property type="entry name" value="Ubiquitin_dom"/>
</dbReference>
<dbReference type="RefSeq" id="XP_067802206.1">
    <property type="nucleotide sequence ID" value="XM_067948055.1"/>
</dbReference>
<dbReference type="GO" id="GO:0031593">
    <property type="term" value="F:polyubiquitin modification-dependent protein binding"/>
    <property type="evidence" value="ECO:0007669"/>
    <property type="project" value="TreeGrafter"/>
</dbReference>
<feature type="signal peptide" evidence="1">
    <location>
        <begin position="1"/>
        <end position="21"/>
    </location>
</feature>
<dbReference type="InterPro" id="IPR000626">
    <property type="entry name" value="Ubiquitin-like_dom"/>
</dbReference>
<dbReference type="InterPro" id="IPR029071">
    <property type="entry name" value="Ubiquitin-like_domsf"/>
</dbReference>
<dbReference type="Pfam" id="PF00240">
    <property type="entry name" value="ubiquitin"/>
    <property type="match status" value="1"/>
</dbReference>
<dbReference type="PROSITE" id="PS50053">
    <property type="entry name" value="UBIQUITIN_2"/>
    <property type="match status" value="1"/>
</dbReference>
<proteinExistence type="predicted"/>
<dbReference type="EMBL" id="JALLKP010000004">
    <property type="protein sequence ID" value="KAK2195363.1"/>
    <property type="molecule type" value="Genomic_DNA"/>
</dbReference>
<keyword evidence="1" id="KW-0732">Signal</keyword>
<dbReference type="GO" id="GO:0005829">
    <property type="term" value="C:cytosol"/>
    <property type="evidence" value="ECO:0007669"/>
    <property type="project" value="TreeGrafter"/>
</dbReference>
<accession>A0AAD9PIF7</accession>
<dbReference type="GO" id="GO:0070628">
    <property type="term" value="F:proteasome binding"/>
    <property type="evidence" value="ECO:0007669"/>
    <property type="project" value="TreeGrafter"/>
</dbReference>
<gene>
    <name evidence="3" type="ORF">BdWA1_003039</name>
</gene>
<evidence type="ECO:0000256" key="1">
    <source>
        <dbReference type="SAM" id="SignalP"/>
    </source>
</evidence>
<sequence>MQNYLIIWAHICCLFTTFVNCLRHVDKDSNAVLFVNTLSGGFAIPRKGISTIGDIRRHISSKYNVADFKLFNENGLLKDDELYSEKHANISCRVELRGGMNINVETISGQQIQLEVSETETILDVKKKLAKKQNIPLEQQRIIHEGRLLQDGKTLADYNIKVSYTIFDKYSSCRIKLQFT</sequence>
<dbReference type="PANTHER" id="PTHR10621:SF0">
    <property type="entry name" value="UV EXCISION REPAIR PROTEIN RAD23"/>
    <property type="match status" value="1"/>
</dbReference>
<dbReference type="Gene3D" id="3.10.20.90">
    <property type="entry name" value="Phosphatidylinositol 3-kinase Catalytic Subunit, Chain A, domain 1"/>
    <property type="match status" value="1"/>
</dbReference>
<evidence type="ECO:0000259" key="2">
    <source>
        <dbReference type="PROSITE" id="PS50053"/>
    </source>
</evidence>
<keyword evidence="4" id="KW-1185">Reference proteome</keyword>
<dbReference type="GeneID" id="94337336"/>
<reference evidence="3" key="1">
    <citation type="journal article" date="2023" name="Nat. Microbiol.">
        <title>Babesia duncani multi-omics identifies virulence factors and drug targets.</title>
        <authorList>
            <person name="Singh P."/>
            <person name="Lonardi S."/>
            <person name="Liang Q."/>
            <person name="Vydyam P."/>
            <person name="Khabirova E."/>
            <person name="Fang T."/>
            <person name="Gihaz S."/>
            <person name="Thekkiniath J."/>
            <person name="Munshi M."/>
            <person name="Abel S."/>
            <person name="Ciampossin L."/>
            <person name="Batugedara G."/>
            <person name="Gupta M."/>
            <person name="Lu X.M."/>
            <person name="Lenz T."/>
            <person name="Chakravarty S."/>
            <person name="Cornillot E."/>
            <person name="Hu Y."/>
            <person name="Ma W."/>
            <person name="Gonzalez L.M."/>
            <person name="Sanchez S."/>
            <person name="Estrada K."/>
            <person name="Sanchez-Flores A."/>
            <person name="Montero E."/>
            <person name="Harb O.S."/>
            <person name="Le Roch K.G."/>
            <person name="Mamoun C.B."/>
        </authorList>
    </citation>
    <scope>NUCLEOTIDE SEQUENCE</scope>
    <source>
        <strain evidence="3">WA1</strain>
    </source>
</reference>
<dbReference type="GO" id="GO:0043130">
    <property type="term" value="F:ubiquitin binding"/>
    <property type="evidence" value="ECO:0007669"/>
    <property type="project" value="TreeGrafter"/>
</dbReference>
<dbReference type="GO" id="GO:0005654">
    <property type="term" value="C:nucleoplasm"/>
    <property type="evidence" value="ECO:0007669"/>
    <property type="project" value="TreeGrafter"/>
</dbReference>
<evidence type="ECO:0000313" key="4">
    <source>
        <dbReference type="Proteomes" id="UP001214638"/>
    </source>
</evidence>
<dbReference type="AlphaFoldDB" id="A0AAD9PIF7"/>
<dbReference type="GO" id="GO:0043161">
    <property type="term" value="P:proteasome-mediated ubiquitin-dependent protein catabolic process"/>
    <property type="evidence" value="ECO:0007669"/>
    <property type="project" value="TreeGrafter"/>
</dbReference>
<organism evidence="3 4">
    <name type="scientific">Babesia duncani</name>
    <dbReference type="NCBI Taxonomy" id="323732"/>
    <lineage>
        <taxon>Eukaryota</taxon>
        <taxon>Sar</taxon>
        <taxon>Alveolata</taxon>
        <taxon>Apicomplexa</taxon>
        <taxon>Aconoidasida</taxon>
        <taxon>Piroplasmida</taxon>
        <taxon>Babesiidae</taxon>
        <taxon>Babesia</taxon>
    </lineage>
</organism>